<feature type="domain" description="HTH cro/C1-type" evidence="1">
    <location>
        <begin position="2"/>
        <end position="58"/>
    </location>
</feature>
<dbReference type="GO" id="GO:0003677">
    <property type="term" value="F:DNA binding"/>
    <property type="evidence" value="ECO:0007669"/>
    <property type="project" value="InterPro"/>
</dbReference>
<comment type="caution">
    <text evidence="2">The sequence shown here is derived from an EMBL/GenBank/DDBJ whole genome shotgun (WGS) entry which is preliminary data.</text>
</comment>
<protein>
    <recommendedName>
        <fullName evidence="1">HTH cro/C1-type domain-containing protein</fullName>
    </recommendedName>
</protein>
<reference evidence="2 3" key="1">
    <citation type="submission" date="2020-08" db="EMBL/GenBank/DDBJ databases">
        <title>Sequencing the genomes of 1000 actinobacteria strains.</title>
        <authorList>
            <person name="Klenk H.-P."/>
        </authorList>
    </citation>
    <scope>NUCLEOTIDE SEQUENCE [LARGE SCALE GENOMIC DNA]</scope>
    <source>
        <strain evidence="2 3">DSM 45362</strain>
    </source>
</reference>
<dbReference type="CDD" id="cd00093">
    <property type="entry name" value="HTH_XRE"/>
    <property type="match status" value="1"/>
</dbReference>
<accession>A0A841BP13</accession>
<proteinExistence type="predicted"/>
<dbReference type="PROSITE" id="PS50943">
    <property type="entry name" value="HTH_CROC1"/>
    <property type="match status" value="1"/>
</dbReference>
<dbReference type="SMART" id="SM00530">
    <property type="entry name" value="HTH_XRE"/>
    <property type="match status" value="1"/>
</dbReference>
<dbReference type="SUPFAM" id="SSF47413">
    <property type="entry name" value="lambda repressor-like DNA-binding domains"/>
    <property type="match status" value="1"/>
</dbReference>
<organism evidence="2 3">
    <name type="scientific">Allocatelliglobosispora scoriae</name>
    <dbReference type="NCBI Taxonomy" id="643052"/>
    <lineage>
        <taxon>Bacteria</taxon>
        <taxon>Bacillati</taxon>
        <taxon>Actinomycetota</taxon>
        <taxon>Actinomycetes</taxon>
        <taxon>Micromonosporales</taxon>
        <taxon>Micromonosporaceae</taxon>
        <taxon>Allocatelliglobosispora</taxon>
    </lineage>
</organism>
<dbReference type="Gene3D" id="1.10.260.40">
    <property type="entry name" value="lambda repressor-like DNA-binding domains"/>
    <property type="match status" value="1"/>
</dbReference>
<dbReference type="EMBL" id="JACHMN010000002">
    <property type="protein sequence ID" value="MBB5869405.1"/>
    <property type="molecule type" value="Genomic_DNA"/>
</dbReference>
<evidence type="ECO:0000259" key="1">
    <source>
        <dbReference type="PROSITE" id="PS50943"/>
    </source>
</evidence>
<keyword evidence="3" id="KW-1185">Reference proteome</keyword>
<dbReference type="Pfam" id="PF13560">
    <property type="entry name" value="HTH_31"/>
    <property type="match status" value="1"/>
</dbReference>
<evidence type="ECO:0000313" key="3">
    <source>
        <dbReference type="Proteomes" id="UP000587527"/>
    </source>
</evidence>
<dbReference type="AlphaFoldDB" id="A0A841BP13"/>
<dbReference type="Proteomes" id="UP000587527">
    <property type="component" value="Unassembled WGS sequence"/>
</dbReference>
<sequence length="419" mass="44324">MLRQLRLARGLTLATAASRVGCAESLMSQVETGHRGLQPWLATALDMVYDTGGTITALADTTGTGPSDNDDGGHGATDEVVLVLIPGRRASIPVSRRELLAALGIGAVGGSLLGALQRALADVVPDEEVLAELEQTLTGLKAAGRVMPPARLIGPLTAQVALIEALRRRAPAPLRDQFTVLQARYAESLSWMAEEADDLNTALYWTDRAEHWAHICDWRAMVAYAHVRRSMLAISYAGDGLAAVEHAQLALRIPRVTARIRAMACKQAAYGYALAGQPDASRYALDETAALLVPSDDAGRHDLPGQNSVADADLMAIFTATCDVYLGAGDRVIDSLSPRMTSIGTGSQRSGAITAAKLAQAYAHAGEPGLACGLILSALDTAATVDSLTTRSELRRALPTLARWPGRDDVREVTHRLAA</sequence>
<dbReference type="InterPro" id="IPR001387">
    <property type="entry name" value="Cro/C1-type_HTH"/>
</dbReference>
<dbReference type="InterPro" id="IPR010982">
    <property type="entry name" value="Lambda_DNA-bd_dom_sf"/>
</dbReference>
<evidence type="ECO:0000313" key="2">
    <source>
        <dbReference type="EMBL" id="MBB5869405.1"/>
    </source>
</evidence>
<name>A0A841BP13_9ACTN</name>
<dbReference type="RefSeq" id="WP_184836019.1">
    <property type="nucleotide sequence ID" value="NZ_JACHMN010000002.1"/>
</dbReference>
<gene>
    <name evidence="2" type="ORF">F4553_002784</name>
</gene>